<sequence length="541" mass="57992">MLTRRRFATLSVAALASSAWARTAAALDLRAFGAVGDGTTDDGPALSRALAAASESGAPLTVPPGRYLIASPVGRAAPGDPRPALRGGRIEIVGAGADRTTLLGPPVESRAAGVDPVSRALLRMVGVERAHIRDLTLDGGVGAAERRAANGFSADDASALLEIDGAADVRLERVTTTRNRHIRLRDDRTGRLIGRSGPVLVIDSSNVRVVDCASVYPSFTEGWWIFDCRGVAVERFRHVGPERFNPAATTSPLNIFGPRTEDVTVRGCDVRNALGSSLNLGGRGRFRVVDNRFYGVIAAEGGAPGRAAARPHDGAFGKGIDLGAEHQEDYFPDHPPMRDVEISGNRFENLFSYSVGITKTAACPLTGLVFRDNEIVHGFRGLMLRGVNDAQIAGCGFRRIVRYEGADRRAFGLTMSVEQCRGVTVENTTLDGSERPRLGTLGEGVSDVGLMISRSDDVRLTGNRFRDFDSYQLLADVGPEDDLRHGGFAVLENAFEATPGEKYQPIAMRLGRSDARRLARVTVRGNRFAPELKDRASVFSG</sequence>
<dbReference type="RefSeq" id="WP_271199808.1">
    <property type="nucleotide sequence ID" value="NZ_BSFL01000001.1"/>
</dbReference>
<gene>
    <name evidence="3" type="ORF">GCM10008174_10870</name>
</gene>
<dbReference type="InterPro" id="IPR011050">
    <property type="entry name" value="Pectin_lyase_fold/virulence"/>
</dbReference>
<dbReference type="InterPro" id="IPR006626">
    <property type="entry name" value="PbH1"/>
</dbReference>
<feature type="signal peptide" evidence="1">
    <location>
        <begin position="1"/>
        <end position="21"/>
    </location>
</feature>
<reference evidence="3" key="2">
    <citation type="submission" date="2023-01" db="EMBL/GenBank/DDBJ databases">
        <authorList>
            <person name="Sun Q."/>
            <person name="Evtushenko L."/>
        </authorList>
    </citation>
    <scope>NUCLEOTIDE SEQUENCE</scope>
    <source>
        <strain evidence="3">VKM B-2748</strain>
    </source>
</reference>
<organism evidence="3 4">
    <name type="scientific">Methylopila turkensis</name>
    <dbReference type="NCBI Taxonomy" id="1437816"/>
    <lineage>
        <taxon>Bacteria</taxon>
        <taxon>Pseudomonadati</taxon>
        <taxon>Pseudomonadota</taxon>
        <taxon>Alphaproteobacteria</taxon>
        <taxon>Hyphomicrobiales</taxon>
        <taxon>Methylopilaceae</taxon>
        <taxon>Methylopila</taxon>
    </lineage>
</organism>
<evidence type="ECO:0000313" key="4">
    <source>
        <dbReference type="Proteomes" id="UP001143309"/>
    </source>
</evidence>
<dbReference type="InterPro" id="IPR012334">
    <property type="entry name" value="Pectin_lyas_fold"/>
</dbReference>
<dbReference type="InterPro" id="IPR024535">
    <property type="entry name" value="RHGA/B-epi-like_pectate_lyase"/>
</dbReference>
<protein>
    <recommendedName>
        <fullName evidence="2">Rhamnogalacturonase A/B/Epimerase-like pectate lyase domain-containing protein</fullName>
    </recommendedName>
</protein>
<keyword evidence="1" id="KW-0732">Signal</keyword>
<feature type="chain" id="PRO_5040970119" description="Rhamnogalacturonase A/B/Epimerase-like pectate lyase domain-containing protein" evidence="1">
    <location>
        <begin position="22"/>
        <end position="541"/>
    </location>
</feature>
<keyword evidence="4" id="KW-1185">Reference proteome</keyword>
<name>A0A9W6N6H2_9HYPH</name>
<evidence type="ECO:0000259" key="2">
    <source>
        <dbReference type="Pfam" id="PF12708"/>
    </source>
</evidence>
<dbReference type="SUPFAM" id="SSF51126">
    <property type="entry name" value="Pectin lyase-like"/>
    <property type="match status" value="1"/>
</dbReference>
<proteinExistence type="predicted"/>
<dbReference type="Pfam" id="PF12708">
    <property type="entry name" value="Pect-lyase_RHGA_epim"/>
    <property type="match status" value="1"/>
</dbReference>
<accession>A0A9W6N6H2</accession>
<dbReference type="Gene3D" id="2.160.20.10">
    <property type="entry name" value="Single-stranded right-handed beta-helix, Pectin lyase-like"/>
    <property type="match status" value="1"/>
</dbReference>
<comment type="caution">
    <text evidence="3">The sequence shown here is derived from an EMBL/GenBank/DDBJ whole genome shotgun (WGS) entry which is preliminary data.</text>
</comment>
<dbReference type="Proteomes" id="UP001143309">
    <property type="component" value="Unassembled WGS sequence"/>
</dbReference>
<dbReference type="EMBL" id="BSFL01000001">
    <property type="protein sequence ID" value="GLK79346.1"/>
    <property type="molecule type" value="Genomic_DNA"/>
</dbReference>
<evidence type="ECO:0000313" key="3">
    <source>
        <dbReference type="EMBL" id="GLK79346.1"/>
    </source>
</evidence>
<dbReference type="SMART" id="SM00710">
    <property type="entry name" value="PbH1"/>
    <property type="match status" value="7"/>
</dbReference>
<reference evidence="3" key="1">
    <citation type="journal article" date="2014" name="Int. J. Syst. Evol. Microbiol.">
        <title>Complete genome sequence of Corynebacterium casei LMG S-19264T (=DSM 44701T), isolated from a smear-ripened cheese.</title>
        <authorList>
            <consortium name="US DOE Joint Genome Institute (JGI-PGF)"/>
            <person name="Walter F."/>
            <person name="Albersmeier A."/>
            <person name="Kalinowski J."/>
            <person name="Ruckert C."/>
        </authorList>
    </citation>
    <scope>NUCLEOTIDE SEQUENCE</scope>
    <source>
        <strain evidence="3">VKM B-2748</strain>
    </source>
</reference>
<feature type="domain" description="Rhamnogalacturonase A/B/Epimerase-like pectate lyase" evidence="2">
    <location>
        <begin position="30"/>
        <end position="103"/>
    </location>
</feature>
<dbReference type="AlphaFoldDB" id="A0A9W6N6H2"/>
<evidence type="ECO:0000256" key="1">
    <source>
        <dbReference type="SAM" id="SignalP"/>
    </source>
</evidence>